<dbReference type="Proteomes" id="UP000663508">
    <property type="component" value="Chromosome"/>
</dbReference>
<evidence type="ECO:0000256" key="1">
    <source>
        <dbReference type="ARBA" id="ARBA00023125"/>
    </source>
</evidence>
<accession>A0A8H8WQ43</accession>
<keyword evidence="1" id="KW-0238">DNA-binding</keyword>
<feature type="compositionally biased region" description="Gly residues" evidence="2">
    <location>
        <begin position="150"/>
        <end position="160"/>
    </location>
</feature>
<dbReference type="PANTHER" id="PTHR33221">
    <property type="entry name" value="WINGED HELIX-TURN-HELIX TRANSCRIPTIONAL REGULATOR, RRF2 FAMILY"/>
    <property type="match status" value="1"/>
</dbReference>
<dbReference type="Pfam" id="PF02082">
    <property type="entry name" value="Rrf2"/>
    <property type="match status" value="1"/>
</dbReference>
<dbReference type="PROSITE" id="PS51197">
    <property type="entry name" value="HTH_RRF2_2"/>
    <property type="match status" value="1"/>
</dbReference>
<organism evidence="3 4">
    <name type="scientific">Methylobacterium indicum</name>
    <dbReference type="NCBI Taxonomy" id="1775910"/>
    <lineage>
        <taxon>Bacteria</taxon>
        <taxon>Pseudomonadati</taxon>
        <taxon>Pseudomonadota</taxon>
        <taxon>Alphaproteobacteria</taxon>
        <taxon>Hyphomicrobiales</taxon>
        <taxon>Methylobacteriaceae</taxon>
        <taxon>Methylobacterium</taxon>
    </lineage>
</organism>
<protein>
    <submittedName>
        <fullName evidence="3">HTH-type transcriptional regulator NsrR</fullName>
    </submittedName>
</protein>
<dbReference type="Gene3D" id="1.10.10.10">
    <property type="entry name" value="Winged helix-like DNA-binding domain superfamily/Winged helix DNA-binding domain"/>
    <property type="match status" value="1"/>
</dbReference>
<evidence type="ECO:0000313" key="4">
    <source>
        <dbReference type="Proteomes" id="UP000663508"/>
    </source>
</evidence>
<dbReference type="NCBIfam" id="TIGR00738">
    <property type="entry name" value="rrf2_super"/>
    <property type="match status" value="1"/>
</dbReference>
<dbReference type="KEGG" id="mind:mvi_07280"/>
<dbReference type="InterPro" id="IPR036390">
    <property type="entry name" value="WH_DNA-bd_sf"/>
</dbReference>
<proteinExistence type="predicted"/>
<evidence type="ECO:0000256" key="2">
    <source>
        <dbReference type="SAM" id="MobiDB-lite"/>
    </source>
</evidence>
<evidence type="ECO:0000313" key="3">
    <source>
        <dbReference type="EMBL" id="BCM82267.1"/>
    </source>
</evidence>
<dbReference type="AlphaFoldDB" id="A0A8H8WQ43"/>
<dbReference type="EMBL" id="AP024145">
    <property type="protein sequence ID" value="BCM82267.1"/>
    <property type="molecule type" value="Genomic_DNA"/>
</dbReference>
<reference evidence="3" key="1">
    <citation type="submission" date="2020-11" db="EMBL/GenBank/DDBJ databases">
        <title>Complete genome sequence of a novel pathogenic Methylobacterium strain isolated from rice in Vietnam.</title>
        <authorList>
            <person name="Lai K."/>
            <person name="Okazaki S."/>
            <person name="Higashi K."/>
            <person name="Mori H."/>
            <person name="Toyoda A."/>
            <person name="Kurokawa K."/>
        </authorList>
    </citation>
    <scope>NUCLEOTIDE SEQUENCE</scope>
    <source>
        <strain evidence="3">VL1</strain>
    </source>
</reference>
<dbReference type="InterPro" id="IPR036388">
    <property type="entry name" value="WH-like_DNA-bd_sf"/>
</dbReference>
<dbReference type="InterPro" id="IPR000944">
    <property type="entry name" value="Tscrpt_reg_Rrf2"/>
</dbReference>
<dbReference type="SUPFAM" id="SSF46785">
    <property type="entry name" value="Winged helix' DNA-binding domain"/>
    <property type="match status" value="1"/>
</dbReference>
<sequence length="173" mass="18095">MRLTRYTDYALRTLLYLGAQDLGTGAPRQASIGEIARAYGISENHLTKVVHQLGRLGLVRTTRGRGGGLRLALPPGEIVIGAVVRQTEEDLALVECFGSGACAITPACRLRHVLGEALDAFLAVLDRYTLADLLADGSAPDLMRLLGLPEGGGREGGGPEPAGHRIGLSAGDA</sequence>
<feature type="region of interest" description="Disordered" evidence="2">
    <location>
        <begin position="150"/>
        <end position="173"/>
    </location>
</feature>
<name>A0A8H8WQ43_9HYPH</name>
<dbReference type="GO" id="GO:0003700">
    <property type="term" value="F:DNA-binding transcription factor activity"/>
    <property type="evidence" value="ECO:0007669"/>
    <property type="project" value="TreeGrafter"/>
</dbReference>
<dbReference type="GO" id="GO:0003677">
    <property type="term" value="F:DNA binding"/>
    <property type="evidence" value="ECO:0007669"/>
    <property type="project" value="UniProtKB-KW"/>
</dbReference>
<dbReference type="GO" id="GO:0005829">
    <property type="term" value="C:cytosol"/>
    <property type="evidence" value="ECO:0007669"/>
    <property type="project" value="TreeGrafter"/>
</dbReference>
<dbReference type="PANTHER" id="PTHR33221:SF4">
    <property type="entry name" value="HTH-TYPE TRANSCRIPTIONAL REPRESSOR NSRR"/>
    <property type="match status" value="1"/>
</dbReference>
<dbReference type="RefSeq" id="WP_207181480.1">
    <property type="nucleotide sequence ID" value="NZ_AP024145.1"/>
</dbReference>
<gene>
    <name evidence="3" type="primary">nsrR</name>
    <name evidence="3" type="ORF">mvi_07280</name>
</gene>